<dbReference type="PANTHER" id="PTHR43833">
    <property type="entry name" value="POTASSIUM CHANNEL PROTEIN 2-RELATED-RELATED"/>
    <property type="match status" value="1"/>
</dbReference>
<sequence>MRIIIAGAGEIGSHLAKMLSMEYHEITVISPDPESLEDLASDSDIVTVVGHPTSIETLVQAGTGSADLFIAVNPDSEQDINIVSAALAKKLGAKKVTARINNEEYQKNDNRIIFTDLGIDSLFYPEKIAATEIVNLLKQNNASEFMNYSHGKLQLIVYRLEECSPMVDRTVAELRERTQNLFRSVAISRDGKTIIPKSATRFKLGDVVYLVSKKEGMEQALSLSGKPKVSVRNLMILGGGRIGEMVARSMEKQAENIKLIELRPDRCAHLSEALDRTLVINGDGRNSDLLMQEGLKDMEAFVAVTSSSETNILSCVVAKRMGIPKVIAEVENFEYIKLAEEMGVDSVINKKLITAGKIFRFTLSNKVRSIKVLNGTDAVVLEFIVNTNSKITTGRLKELNFPEEAIIGGYVRGNESFIADSESTIRPYDQVVVFANPDAVDKVDKFFL</sequence>
<dbReference type="InterPro" id="IPR036291">
    <property type="entry name" value="NAD(P)-bd_dom_sf"/>
</dbReference>
<dbReference type="Gene3D" id="3.30.70.1450">
    <property type="entry name" value="Regulator of K+ conductance, C-terminal domain"/>
    <property type="match status" value="2"/>
</dbReference>
<dbReference type="NCBIfam" id="NF007038">
    <property type="entry name" value="PRK09496.2-6"/>
    <property type="match status" value="1"/>
</dbReference>
<keyword evidence="6" id="KW-0406">Ion transport</keyword>
<name>A0A9D1J6R0_9BACT</name>
<gene>
    <name evidence="9" type="primary">trkA</name>
    <name evidence="9" type="ORF">IAC94_02570</name>
</gene>
<dbReference type="PROSITE" id="PS51202">
    <property type="entry name" value="RCK_C"/>
    <property type="match status" value="2"/>
</dbReference>
<dbReference type="InterPro" id="IPR006036">
    <property type="entry name" value="K_uptake_TrkA"/>
</dbReference>
<evidence type="ECO:0000256" key="1">
    <source>
        <dbReference type="ARBA" id="ARBA00017378"/>
    </source>
</evidence>
<feature type="domain" description="RCK C-terminal" evidence="8">
    <location>
        <begin position="143"/>
        <end position="226"/>
    </location>
</feature>
<keyword evidence="4" id="KW-0630">Potassium</keyword>
<dbReference type="AlphaFoldDB" id="A0A9D1J6R0"/>
<dbReference type="Pfam" id="PF02080">
    <property type="entry name" value="TrkA_C"/>
    <property type="match status" value="2"/>
</dbReference>
<dbReference type="SUPFAM" id="SSF51735">
    <property type="entry name" value="NAD(P)-binding Rossmann-fold domains"/>
    <property type="match status" value="2"/>
</dbReference>
<dbReference type="PANTHER" id="PTHR43833:SF5">
    <property type="entry name" value="TRK SYSTEM POTASSIUM UPTAKE PROTEIN TRKA"/>
    <property type="match status" value="1"/>
</dbReference>
<reference evidence="9" key="2">
    <citation type="journal article" date="2021" name="PeerJ">
        <title>Extensive microbial diversity within the chicken gut microbiome revealed by metagenomics and culture.</title>
        <authorList>
            <person name="Gilroy R."/>
            <person name="Ravi A."/>
            <person name="Getino M."/>
            <person name="Pursley I."/>
            <person name="Horton D.L."/>
            <person name="Alikhan N.F."/>
            <person name="Baker D."/>
            <person name="Gharbi K."/>
            <person name="Hall N."/>
            <person name="Watson M."/>
            <person name="Adriaenssens E.M."/>
            <person name="Foster-Nyarko E."/>
            <person name="Jarju S."/>
            <person name="Secka A."/>
            <person name="Antonio M."/>
            <person name="Oren A."/>
            <person name="Chaudhuri R.R."/>
            <person name="La Ragione R."/>
            <person name="Hildebrand F."/>
            <person name="Pallen M.J."/>
        </authorList>
    </citation>
    <scope>NUCLEOTIDE SEQUENCE</scope>
    <source>
        <strain evidence="9">ChiHjej13B12-12457</strain>
    </source>
</reference>
<accession>A0A9D1J6R0</accession>
<keyword evidence="3" id="KW-0633">Potassium transport</keyword>
<protein>
    <recommendedName>
        <fullName evidence="1">Trk system potassium uptake protein TrkA</fullName>
    </recommendedName>
</protein>
<dbReference type="NCBIfam" id="NF007031">
    <property type="entry name" value="PRK09496.1-2"/>
    <property type="match status" value="1"/>
</dbReference>
<proteinExistence type="predicted"/>
<feature type="domain" description="RCK C-terminal" evidence="8">
    <location>
        <begin position="368"/>
        <end position="448"/>
    </location>
</feature>
<dbReference type="InterPro" id="IPR036721">
    <property type="entry name" value="RCK_C_sf"/>
</dbReference>
<evidence type="ECO:0000256" key="3">
    <source>
        <dbReference type="ARBA" id="ARBA00022538"/>
    </source>
</evidence>
<dbReference type="NCBIfam" id="NF007039">
    <property type="entry name" value="PRK09496.3-2"/>
    <property type="match status" value="1"/>
</dbReference>
<keyword evidence="2" id="KW-0813">Transport</keyword>
<keyword evidence="5" id="KW-0520">NAD</keyword>
<feature type="domain" description="RCK N-terminal" evidence="7">
    <location>
        <begin position="1"/>
        <end position="123"/>
    </location>
</feature>
<evidence type="ECO:0000259" key="7">
    <source>
        <dbReference type="PROSITE" id="PS51201"/>
    </source>
</evidence>
<dbReference type="GO" id="GO:0005886">
    <property type="term" value="C:plasma membrane"/>
    <property type="evidence" value="ECO:0007669"/>
    <property type="project" value="InterPro"/>
</dbReference>
<dbReference type="Pfam" id="PF02254">
    <property type="entry name" value="TrkA_N"/>
    <property type="match status" value="2"/>
</dbReference>
<organism evidence="9 10">
    <name type="scientific">Candidatus Coprenecus avistercoris</name>
    <dbReference type="NCBI Taxonomy" id="2840730"/>
    <lineage>
        <taxon>Bacteria</taxon>
        <taxon>Pseudomonadati</taxon>
        <taxon>Bacteroidota</taxon>
        <taxon>Bacteroidia</taxon>
        <taxon>Bacteroidales</taxon>
        <taxon>Rikenellaceae</taxon>
        <taxon>Rikenellaceae incertae sedis</taxon>
        <taxon>Candidatus Coprenecus</taxon>
    </lineage>
</organism>
<dbReference type="PROSITE" id="PS51201">
    <property type="entry name" value="RCK_N"/>
    <property type="match status" value="2"/>
</dbReference>
<dbReference type="SUPFAM" id="SSF116726">
    <property type="entry name" value="TrkA C-terminal domain-like"/>
    <property type="match status" value="2"/>
</dbReference>
<dbReference type="PRINTS" id="PR00335">
    <property type="entry name" value="KUPTAKETRKA"/>
</dbReference>
<evidence type="ECO:0000256" key="2">
    <source>
        <dbReference type="ARBA" id="ARBA00022448"/>
    </source>
</evidence>
<evidence type="ECO:0000256" key="5">
    <source>
        <dbReference type="ARBA" id="ARBA00023027"/>
    </source>
</evidence>
<dbReference type="EMBL" id="DVHI01000032">
    <property type="protein sequence ID" value="HIR62394.1"/>
    <property type="molecule type" value="Genomic_DNA"/>
</dbReference>
<evidence type="ECO:0000313" key="10">
    <source>
        <dbReference type="Proteomes" id="UP000886744"/>
    </source>
</evidence>
<dbReference type="InterPro" id="IPR050721">
    <property type="entry name" value="Trk_Ktr_HKT_K-transport"/>
</dbReference>
<evidence type="ECO:0000259" key="8">
    <source>
        <dbReference type="PROSITE" id="PS51202"/>
    </source>
</evidence>
<comment type="caution">
    <text evidence="9">The sequence shown here is derived from an EMBL/GenBank/DDBJ whole genome shotgun (WGS) entry which is preliminary data.</text>
</comment>
<dbReference type="Proteomes" id="UP000886744">
    <property type="component" value="Unassembled WGS sequence"/>
</dbReference>
<reference evidence="9" key="1">
    <citation type="submission" date="2020-10" db="EMBL/GenBank/DDBJ databases">
        <authorList>
            <person name="Gilroy R."/>
        </authorList>
    </citation>
    <scope>NUCLEOTIDE SEQUENCE</scope>
    <source>
        <strain evidence="9">ChiHjej13B12-12457</strain>
    </source>
</reference>
<feature type="domain" description="RCK N-terminal" evidence="7">
    <location>
        <begin position="231"/>
        <end position="348"/>
    </location>
</feature>
<dbReference type="Gene3D" id="3.40.50.720">
    <property type="entry name" value="NAD(P)-binding Rossmann-like Domain"/>
    <property type="match status" value="2"/>
</dbReference>
<evidence type="ECO:0000313" key="9">
    <source>
        <dbReference type="EMBL" id="HIR62394.1"/>
    </source>
</evidence>
<dbReference type="InterPro" id="IPR003148">
    <property type="entry name" value="RCK_N"/>
</dbReference>
<evidence type="ECO:0000256" key="6">
    <source>
        <dbReference type="ARBA" id="ARBA00023065"/>
    </source>
</evidence>
<evidence type="ECO:0000256" key="4">
    <source>
        <dbReference type="ARBA" id="ARBA00022958"/>
    </source>
</evidence>
<dbReference type="InterPro" id="IPR006037">
    <property type="entry name" value="RCK_C"/>
</dbReference>
<dbReference type="GO" id="GO:0015079">
    <property type="term" value="F:potassium ion transmembrane transporter activity"/>
    <property type="evidence" value="ECO:0007669"/>
    <property type="project" value="InterPro"/>
</dbReference>